<feature type="domain" description="Alanine dehydrogenase/pyridine nucleotide transhydrogenase N-terminal" evidence="3">
    <location>
        <begin position="32"/>
        <end position="162"/>
    </location>
</feature>
<dbReference type="GO" id="GO:0006524">
    <property type="term" value="P:alanine catabolic process"/>
    <property type="evidence" value="ECO:0007669"/>
    <property type="project" value="TreeGrafter"/>
</dbReference>
<dbReference type="SMART" id="SM01002">
    <property type="entry name" value="AlaDh_PNT_C"/>
    <property type="match status" value="1"/>
</dbReference>
<dbReference type="SMART" id="SM01003">
    <property type="entry name" value="AlaDh_PNT_N"/>
    <property type="match status" value="1"/>
</dbReference>
<dbReference type="AlphaFoldDB" id="U6GM75"/>
<dbReference type="PANTHER" id="PTHR42795">
    <property type="entry name" value="ALANINE DEHYDROGENASE"/>
    <property type="match status" value="1"/>
</dbReference>
<dbReference type="InterPro" id="IPR007698">
    <property type="entry name" value="AlaDH/PNT_NAD(H)-bd"/>
</dbReference>
<reference evidence="4" key="2">
    <citation type="submission" date="2013-10" db="EMBL/GenBank/DDBJ databases">
        <authorList>
            <person name="Aslett M."/>
        </authorList>
    </citation>
    <scope>NUCLEOTIDE SEQUENCE [LARGE SCALE GENOMIC DNA]</scope>
    <source>
        <strain evidence="4">Houghton</strain>
    </source>
</reference>
<dbReference type="PANTHER" id="PTHR42795:SF1">
    <property type="entry name" value="ALANINE DEHYDROGENASE"/>
    <property type="match status" value="1"/>
</dbReference>
<dbReference type="VEuPathDB" id="ToxoDB:EAH_00014810"/>
<dbReference type="Gene3D" id="3.40.50.720">
    <property type="entry name" value="NAD(P)-binding Rossmann-like Domain"/>
    <property type="match status" value="2"/>
</dbReference>
<dbReference type="GO" id="GO:0005886">
    <property type="term" value="C:plasma membrane"/>
    <property type="evidence" value="ECO:0007669"/>
    <property type="project" value="TreeGrafter"/>
</dbReference>
<dbReference type="Pfam" id="PF05222">
    <property type="entry name" value="AlaDh_PNT_N"/>
    <property type="match status" value="1"/>
</dbReference>
<dbReference type="InterPro" id="IPR036291">
    <property type="entry name" value="NAD(P)-bd_dom_sf"/>
</dbReference>
<dbReference type="RefSeq" id="XP_013249641.1">
    <property type="nucleotide sequence ID" value="XM_013394187.1"/>
</dbReference>
<dbReference type="EMBL" id="HG671199">
    <property type="protein sequence ID" value="CDI80388.1"/>
    <property type="molecule type" value="Genomic_DNA"/>
</dbReference>
<evidence type="ECO:0000313" key="5">
    <source>
        <dbReference type="Proteomes" id="UP000018050"/>
    </source>
</evidence>
<gene>
    <name evidence="4" type="ORF">EAH_00014810</name>
</gene>
<organism evidence="4 5">
    <name type="scientific">Eimeria acervulina</name>
    <name type="common">Coccidian parasite</name>
    <dbReference type="NCBI Taxonomy" id="5801"/>
    <lineage>
        <taxon>Eukaryota</taxon>
        <taxon>Sar</taxon>
        <taxon>Alveolata</taxon>
        <taxon>Apicomplexa</taxon>
        <taxon>Conoidasida</taxon>
        <taxon>Coccidia</taxon>
        <taxon>Eucoccidiorida</taxon>
        <taxon>Eimeriorina</taxon>
        <taxon>Eimeriidae</taxon>
        <taxon>Eimeria</taxon>
    </lineage>
</organism>
<feature type="domain" description="Alanine dehydrogenase/pyridine nucleotide transhydrogenase NAD(H)-binding" evidence="2">
    <location>
        <begin position="188"/>
        <end position="347"/>
    </location>
</feature>
<proteinExistence type="predicted"/>
<dbReference type="SUPFAM" id="SSF51735">
    <property type="entry name" value="NAD(P)-binding Rossmann-fold domains"/>
    <property type="match status" value="1"/>
</dbReference>
<dbReference type="InterPro" id="IPR007886">
    <property type="entry name" value="AlaDH/PNT_N"/>
</dbReference>
<evidence type="ECO:0000259" key="2">
    <source>
        <dbReference type="SMART" id="SM01002"/>
    </source>
</evidence>
<dbReference type="GO" id="GO:0000286">
    <property type="term" value="F:alanine dehydrogenase activity"/>
    <property type="evidence" value="ECO:0007669"/>
    <property type="project" value="TreeGrafter"/>
</dbReference>
<evidence type="ECO:0000256" key="1">
    <source>
        <dbReference type="ARBA" id="ARBA00023002"/>
    </source>
</evidence>
<dbReference type="Pfam" id="PF01262">
    <property type="entry name" value="AlaDh_PNT_C"/>
    <property type="match status" value="1"/>
</dbReference>
<dbReference type="OMA" id="GHQVILQ"/>
<evidence type="ECO:0000259" key="3">
    <source>
        <dbReference type="SMART" id="SM01003"/>
    </source>
</evidence>
<sequence length="459" mass="50594">MVNTQNFATYTSQTCWLSSPQQQMVFQHTAVGAVNETNQGYLVVLTPSLAQELIMNGHTVYFQTGFATRAGFTDAEYTKVGAQMCRTAEEVYRNSRIILKVYTPQEQEYQYIQPQQVIFCFISSAATKDQQQQQQRFMQVLHRLQATLISYSTLQSTPSTLNTTTTAFTPVHNAVNEVAGYLGVQQAMQMISEKKGILFGGVTGTLGNNVLILGAGPCGVRAAMLAAAQGARVTVMDTNMEALNNLENNTGNFNVYTLQYTHNNLEKILPNVDVVLGCVIPPTCKAPILINEQQMQLLPQGSIAIDLAACRGGNFATTNQTIENNNNNNNNNNNTNTHTWNGIRMYTPTDISSLAPQTASTAISQTSLPFILQVANKGWKKAVLEFVGLQEGLFVANGFFTNNYIASLNGCQYTPVEQVLETEIQQIATQQTNNIQQLKQQLTSFRTQQQQSNTFTVQA</sequence>
<dbReference type="GeneID" id="25269551"/>
<name>U6GM75_EIMAC</name>
<dbReference type="SUPFAM" id="SSF52283">
    <property type="entry name" value="Formate/glycerate dehydrogenase catalytic domain-like"/>
    <property type="match status" value="1"/>
</dbReference>
<evidence type="ECO:0000313" key="4">
    <source>
        <dbReference type="EMBL" id="CDI80388.1"/>
    </source>
</evidence>
<dbReference type="OrthoDB" id="348484at2759"/>
<keyword evidence="5" id="KW-1185">Reference proteome</keyword>
<keyword evidence="1" id="KW-0560">Oxidoreductase</keyword>
<accession>U6GM75</accession>
<protein>
    <submittedName>
        <fullName evidence="4">Alanine dehydrogenase, putative</fullName>
    </submittedName>
</protein>
<reference evidence="4" key="1">
    <citation type="submission" date="2013-10" db="EMBL/GenBank/DDBJ databases">
        <title>Genomic analysis of the causative agents of coccidiosis in chickens.</title>
        <authorList>
            <person name="Reid A.J."/>
            <person name="Blake D."/>
            <person name="Billington K."/>
            <person name="Browne H."/>
            <person name="Dunn M."/>
            <person name="Hung S."/>
            <person name="Kawahara F."/>
            <person name="Miranda-Saavedra D."/>
            <person name="Mourier T."/>
            <person name="Nagra H."/>
            <person name="Otto T.D."/>
            <person name="Rawlings N."/>
            <person name="Sanchez A."/>
            <person name="Sanders M."/>
            <person name="Subramaniam C."/>
            <person name="Tay Y."/>
            <person name="Dear P."/>
            <person name="Doerig C."/>
            <person name="Gruber A."/>
            <person name="Parkinson J."/>
            <person name="Shirley M."/>
            <person name="Wan K.L."/>
            <person name="Berriman M."/>
            <person name="Tomley F."/>
            <person name="Pain A."/>
        </authorList>
    </citation>
    <scope>NUCLEOTIDE SEQUENCE [LARGE SCALE GENOMIC DNA]</scope>
    <source>
        <strain evidence="4">Houghton</strain>
    </source>
</reference>
<dbReference type="Proteomes" id="UP000018050">
    <property type="component" value="Unassembled WGS sequence"/>
</dbReference>